<dbReference type="Proteomes" id="UP000187209">
    <property type="component" value="Unassembled WGS sequence"/>
</dbReference>
<keyword evidence="3" id="KW-1185">Reference proteome</keyword>
<evidence type="ECO:0000313" key="2">
    <source>
        <dbReference type="EMBL" id="OMJ73064.1"/>
    </source>
</evidence>
<feature type="compositionally biased region" description="Acidic residues" evidence="1">
    <location>
        <begin position="108"/>
        <end position="119"/>
    </location>
</feature>
<reference evidence="2 3" key="1">
    <citation type="submission" date="2016-11" db="EMBL/GenBank/DDBJ databases">
        <title>The macronuclear genome of Stentor coeruleus: a giant cell with tiny introns.</title>
        <authorList>
            <person name="Slabodnick M."/>
            <person name="Ruby J.G."/>
            <person name="Reiff S.B."/>
            <person name="Swart E.C."/>
            <person name="Gosai S."/>
            <person name="Prabakaran S."/>
            <person name="Witkowska E."/>
            <person name="Larue G.E."/>
            <person name="Fisher S."/>
            <person name="Freeman R.M."/>
            <person name="Gunawardena J."/>
            <person name="Chu W."/>
            <person name="Stover N.A."/>
            <person name="Gregory B.D."/>
            <person name="Nowacki M."/>
            <person name="Derisi J."/>
            <person name="Roy S.W."/>
            <person name="Marshall W.F."/>
            <person name="Sood P."/>
        </authorList>
    </citation>
    <scope>NUCLEOTIDE SEQUENCE [LARGE SCALE GENOMIC DNA]</scope>
    <source>
        <strain evidence="2">WM001</strain>
    </source>
</reference>
<feature type="region of interest" description="Disordered" evidence="1">
    <location>
        <begin position="102"/>
        <end position="130"/>
    </location>
</feature>
<name>A0A1R2B8G3_9CILI</name>
<sequence length="292" mass="33800">MDNLKNEIFMELLQKGIDSELLSPIINSFNTAKEIYEKIEEITGIKIENKHQALNIKKDKKKIESSKDLLKQIPTADSKDDIKILSTNQNVDKIEKIKEENEKNPLIVEEESSDSFSDDDDRKKQKEKVSHPMIIPKKSLPLKTFYHKTINDYAKRHPESSNFKIPYKKNINSVNFLLANNAKPPSKFSHFLNTQSNKFSDPRMIPEILFKKVIKNNKTVKSDKTNLPPENIIEKPQPQDKNISKNTIFKLLEFAEEQVKKLNLTPKNLICTEPSVIFSIEIFTNSINDLNY</sequence>
<proteinExistence type="predicted"/>
<comment type="caution">
    <text evidence="2">The sequence shown here is derived from an EMBL/GenBank/DDBJ whole genome shotgun (WGS) entry which is preliminary data.</text>
</comment>
<accession>A0A1R2B8G3</accession>
<dbReference type="EMBL" id="MPUH01000850">
    <property type="protein sequence ID" value="OMJ73064.1"/>
    <property type="molecule type" value="Genomic_DNA"/>
</dbReference>
<protein>
    <submittedName>
        <fullName evidence="2">Uncharacterized protein</fullName>
    </submittedName>
</protein>
<dbReference type="AlphaFoldDB" id="A0A1R2B8G3"/>
<organism evidence="2 3">
    <name type="scientific">Stentor coeruleus</name>
    <dbReference type="NCBI Taxonomy" id="5963"/>
    <lineage>
        <taxon>Eukaryota</taxon>
        <taxon>Sar</taxon>
        <taxon>Alveolata</taxon>
        <taxon>Ciliophora</taxon>
        <taxon>Postciliodesmatophora</taxon>
        <taxon>Heterotrichea</taxon>
        <taxon>Heterotrichida</taxon>
        <taxon>Stentoridae</taxon>
        <taxon>Stentor</taxon>
    </lineage>
</organism>
<evidence type="ECO:0000313" key="3">
    <source>
        <dbReference type="Proteomes" id="UP000187209"/>
    </source>
</evidence>
<feature type="compositionally biased region" description="Basic and acidic residues" evidence="1">
    <location>
        <begin position="120"/>
        <end position="130"/>
    </location>
</feature>
<gene>
    <name evidence="2" type="ORF">SteCoe_28341</name>
</gene>
<evidence type="ECO:0000256" key="1">
    <source>
        <dbReference type="SAM" id="MobiDB-lite"/>
    </source>
</evidence>